<organism evidence="1 2">
    <name type="scientific">Wuchereria bancrofti</name>
    <dbReference type="NCBI Taxonomy" id="6293"/>
    <lineage>
        <taxon>Eukaryota</taxon>
        <taxon>Metazoa</taxon>
        <taxon>Ecdysozoa</taxon>
        <taxon>Nematoda</taxon>
        <taxon>Chromadorea</taxon>
        <taxon>Rhabditida</taxon>
        <taxon>Spirurina</taxon>
        <taxon>Spiruromorpha</taxon>
        <taxon>Filarioidea</taxon>
        <taxon>Onchocercidae</taxon>
        <taxon>Wuchereria</taxon>
    </lineage>
</organism>
<dbReference type="AlphaFoldDB" id="A0AAF5Q0Q6"/>
<reference evidence="2" key="3">
    <citation type="submission" date="2024-02" db="UniProtKB">
        <authorList>
            <consortium name="WormBaseParasite"/>
        </authorList>
    </citation>
    <scope>IDENTIFICATION</scope>
    <source>
        <strain evidence="2">pt0022</strain>
    </source>
</reference>
<proteinExistence type="predicted"/>
<dbReference type="WBParaSite" id="mrna-Wban_08062">
    <property type="protein sequence ID" value="mrna-Wban_08062"/>
    <property type="gene ID" value="Wban_08062"/>
</dbReference>
<name>A0AAF5Q0Q6_WUCBA</name>
<protein>
    <submittedName>
        <fullName evidence="2">Uncharacterized protein</fullName>
    </submittedName>
</protein>
<accession>A0AAF5Q0Q6</accession>
<reference evidence="1" key="2">
    <citation type="journal article" date="2016" name="Mol. Ecol.">
        <title>Population genomics of the filarial nematode parasite Wuchereria bancrofti from mosquitoes.</title>
        <authorList>
            <person name="Small S.T."/>
            <person name="Reimer L.J."/>
            <person name="Tisch D.J."/>
            <person name="King C.L."/>
            <person name="Christensen B.M."/>
            <person name="Siba P.M."/>
            <person name="Kazura J.W."/>
            <person name="Serre D."/>
            <person name="Zimmerman P.A."/>
        </authorList>
    </citation>
    <scope>NUCLEOTIDE SEQUENCE</scope>
    <source>
        <strain evidence="1">pt0022</strain>
    </source>
</reference>
<sequence length="47" mass="5324">MRTISIDCSLSHSKIFFNFILLRRGNVIICATCVWKGLGTLSTKNHQ</sequence>
<evidence type="ECO:0000313" key="2">
    <source>
        <dbReference type="WBParaSite" id="mrna-Wban_08062"/>
    </source>
</evidence>
<dbReference type="Proteomes" id="UP000093561">
    <property type="component" value="Unassembled WGS sequence"/>
</dbReference>
<evidence type="ECO:0000313" key="1">
    <source>
        <dbReference type="Proteomes" id="UP000093561"/>
    </source>
</evidence>
<reference evidence="1" key="1">
    <citation type="submission" date="2015-03" db="EMBL/GenBank/DDBJ databases">
        <title>Wuchereria bancrofti Genome Sequencing Papua New Guinea Strain.</title>
        <authorList>
            <person name="Small S.T."/>
            <person name="Serre D."/>
            <person name="Zimmerman P.A."/>
        </authorList>
    </citation>
    <scope>NUCLEOTIDE SEQUENCE [LARGE SCALE GENOMIC DNA]</scope>
    <source>
        <strain evidence="1">pt0022</strain>
    </source>
</reference>